<evidence type="ECO:0000313" key="5">
    <source>
        <dbReference type="EMBL" id="CAB3266222.1"/>
    </source>
</evidence>
<name>A0A6F9DS01_9ASCI</name>
<keyword evidence="4" id="KW-0813">Transport</keyword>
<dbReference type="PANTHER" id="PTHR12483:SF115">
    <property type="entry name" value="COPPER TRANSPORT PROTEIN"/>
    <property type="match status" value="1"/>
</dbReference>
<protein>
    <recommendedName>
        <fullName evidence="4">Copper transport protein</fullName>
    </recommendedName>
</protein>
<evidence type="ECO:0000256" key="4">
    <source>
        <dbReference type="RuleBase" id="RU367022"/>
    </source>
</evidence>
<dbReference type="InterPro" id="IPR007274">
    <property type="entry name" value="Cop_transporter"/>
</dbReference>
<dbReference type="GO" id="GO:0005375">
    <property type="term" value="F:copper ion transmembrane transporter activity"/>
    <property type="evidence" value="ECO:0007669"/>
    <property type="project" value="UniProtKB-UniRule"/>
</dbReference>
<organism evidence="5">
    <name type="scientific">Phallusia mammillata</name>
    <dbReference type="NCBI Taxonomy" id="59560"/>
    <lineage>
        <taxon>Eukaryota</taxon>
        <taxon>Metazoa</taxon>
        <taxon>Chordata</taxon>
        <taxon>Tunicata</taxon>
        <taxon>Ascidiacea</taxon>
        <taxon>Phlebobranchia</taxon>
        <taxon>Ascidiidae</taxon>
        <taxon>Phallusia</taxon>
    </lineage>
</organism>
<feature type="transmembrane region" description="Helical" evidence="4">
    <location>
        <begin position="189"/>
        <end position="206"/>
    </location>
</feature>
<proteinExistence type="evidence at transcript level"/>
<feature type="transmembrane region" description="Helical" evidence="4">
    <location>
        <begin position="95"/>
        <end position="117"/>
    </location>
</feature>
<keyword evidence="1 4" id="KW-0812">Transmembrane</keyword>
<keyword evidence="4" id="KW-0186">Copper</keyword>
<evidence type="ECO:0000256" key="3">
    <source>
        <dbReference type="ARBA" id="ARBA00023136"/>
    </source>
</evidence>
<dbReference type="PANTHER" id="PTHR12483">
    <property type="entry name" value="SOLUTE CARRIER FAMILY 31 COPPER TRANSPORTERS"/>
    <property type="match status" value="1"/>
</dbReference>
<comment type="subcellular location">
    <subcellularLocation>
        <location evidence="4">Membrane</location>
        <topology evidence="4">Multi-pass membrane protein</topology>
    </subcellularLocation>
</comment>
<keyword evidence="4" id="KW-0187">Copper transport</keyword>
<sequence length="221" mass="24357">MAGGVPSMVDMMHGHNMTGMMHHNGTTGHMGNGTMGHMGNGTMHHMNHTTNGTMGDGHEGHNMGADDKMHGTTHGVGHNTFFNFKYPVQVLFVEWLVVTPGQLAGACVGVFLLSILYEGLKVLRAHLLARLNPGRRYTKNGSDDVMIKPASHTAISRMCNGWHILQSVLQVVQTTLGMFLMLVYMTFNVWLALCISLGSGFGYYFFGWMVRQSTEWGDHCN</sequence>
<dbReference type="GO" id="GO:0016020">
    <property type="term" value="C:membrane"/>
    <property type="evidence" value="ECO:0007669"/>
    <property type="project" value="UniProtKB-SubCell"/>
</dbReference>
<evidence type="ECO:0000256" key="2">
    <source>
        <dbReference type="ARBA" id="ARBA00022989"/>
    </source>
</evidence>
<dbReference type="EMBL" id="LR790360">
    <property type="protein sequence ID" value="CAB3266222.1"/>
    <property type="molecule type" value="mRNA"/>
</dbReference>
<keyword evidence="3 4" id="KW-0472">Membrane</keyword>
<reference evidence="5" key="1">
    <citation type="submission" date="2020-04" db="EMBL/GenBank/DDBJ databases">
        <authorList>
            <person name="Neveu A P."/>
        </authorList>
    </citation>
    <scope>NUCLEOTIDE SEQUENCE</scope>
    <source>
        <tissue evidence="5">Whole embryo</tissue>
    </source>
</reference>
<comment type="similarity">
    <text evidence="4">Belongs to the copper transporter (Ctr) (TC 1.A.56) family. SLC31A subfamily.</text>
</comment>
<evidence type="ECO:0000256" key="1">
    <source>
        <dbReference type="ARBA" id="ARBA00022692"/>
    </source>
</evidence>
<keyword evidence="4" id="KW-0406">Ion transport</keyword>
<dbReference type="Pfam" id="PF04145">
    <property type="entry name" value="Ctr"/>
    <property type="match status" value="1"/>
</dbReference>
<accession>A0A6F9DS01</accession>
<gene>
    <name evidence="5" type="primary">Slc31a1-001</name>
</gene>
<keyword evidence="2 4" id="KW-1133">Transmembrane helix</keyword>
<dbReference type="AlphaFoldDB" id="A0A6F9DS01"/>